<keyword evidence="4" id="KW-1185">Reference proteome</keyword>
<dbReference type="Pfam" id="PF10708">
    <property type="entry name" value="DUF2510"/>
    <property type="match status" value="1"/>
</dbReference>
<proteinExistence type="predicted"/>
<name>A0ABY5NMH8_9MICO</name>
<evidence type="ECO:0000313" key="3">
    <source>
        <dbReference type="EMBL" id="UUT36316.1"/>
    </source>
</evidence>
<dbReference type="InterPro" id="IPR018929">
    <property type="entry name" value="DUF2510"/>
</dbReference>
<organism evidence="3 4">
    <name type="scientific">Microbacterium elymi</name>
    <dbReference type="NCBI Taxonomy" id="2909587"/>
    <lineage>
        <taxon>Bacteria</taxon>
        <taxon>Bacillati</taxon>
        <taxon>Actinomycetota</taxon>
        <taxon>Actinomycetes</taxon>
        <taxon>Micrococcales</taxon>
        <taxon>Microbacteriaceae</taxon>
        <taxon>Microbacterium</taxon>
    </lineage>
</organism>
<feature type="transmembrane region" description="Helical" evidence="1">
    <location>
        <begin position="150"/>
        <end position="174"/>
    </location>
</feature>
<evidence type="ECO:0000256" key="1">
    <source>
        <dbReference type="SAM" id="Phobius"/>
    </source>
</evidence>
<feature type="transmembrane region" description="Helical" evidence="1">
    <location>
        <begin position="91"/>
        <end position="111"/>
    </location>
</feature>
<accession>A0ABY5NMH8</accession>
<feature type="transmembrane region" description="Helical" evidence="1">
    <location>
        <begin position="117"/>
        <end position="138"/>
    </location>
</feature>
<dbReference type="Proteomes" id="UP001054811">
    <property type="component" value="Chromosome"/>
</dbReference>
<evidence type="ECO:0000313" key="4">
    <source>
        <dbReference type="Proteomes" id="UP001054811"/>
    </source>
</evidence>
<dbReference type="RefSeq" id="WP_259612972.1">
    <property type="nucleotide sequence ID" value="NZ_CP091139.2"/>
</dbReference>
<dbReference type="EMBL" id="CP091139">
    <property type="protein sequence ID" value="UUT36316.1"/>
    <property type="molecule type" value="Genomic_DNA"/>
</dbReference>
<feature type="domain" description="DUF2510" evidence="2">
    <location>
        <begin position="21"/>
        <end position="49"/>
    </location>
</feature>
<evidence type="ECO:0000259" key="2">
    <source>
        <dbReference type="Pfam" id="PF10708"/>
    </source>
</evidence>
<sequence length="180" mass="18734">MATVELGDDMALEHAHGGMPAGWYRDSDPSRLRWWDGEDWTDRVEQAAPSLRAVPRSAVPAIAGSAVPLSAVSRRSTAVRHVEPLVERNRIAVWAAIVGLVSLIAVVMAWVTPMPEWAVPTIALGGGILTLVLGAVAGRRASQIGTGRGPAVVALSLSALLVLSGIAVVALQLARATLAG</sequence>
<protein>
    <submittedName>
        <fullName evidence="3">DUF2510 domain-containing protein</fullName>
    </submittedName>
</protein>
<keyword evidence="1" id="KW-0812">Transmembrane</keyword>
<reference evidence="3" key="1">
    <citation type="submission" date="2022-01" db="EMBL/GenBank/DDBJ databases">
        <title>Microbacterium eymi and Microbacterium rhizovicinus sp. nov., isolated from the rhizospheric soil of Elymus tsukushiensis, a plant native to the Dokdo Islands, Republic of Korea.</title>
        <authorList>
            <person name="Hwang Y.J."/>
        </authorList>
    </citation>
    <scope>NUCLEOTIDE SEQUENCE</scope>
    <source>
        <strain evidence="3">KUDC0405</strain>
    </source>
</reference>
<keyword evidence="1" id="KW-1133">Transmembrane helix</keyword>
<gene>
    <name evidence="3" type="ORF">L2X98_25520</name>
</gene>
<keyword evidence="1" id="KW-0472">Membrane</keyword>